<dbReference type="Pfam" id="PF02714">
    <property type="entry name" value="RSN1_7TM"/>
    <property type="match status" value="2"/>
</dbReference>
<dbReference type="Proteomes" id="UP001642464">
    <property type="component" value="Unassembled WGS sequence"/>
</dbReference>
<evidence type="ECO:0000259" key="4">
    <source>
        <dbReference type="Pfam" id="PF14703"/>
    </source>
</evidence>
<evidence type="ECO:0000313" key="5">
    <source>
        <dbReference type="EMBL" id="CAK9080804.1"/>
    </source>
</evidence>
<keyword evidence="6" id="KW-1185">Reference proteome</keyword>
<name>A0ABP0PXY3_9DINO</name>
<feature type="transmembrane region" description="Helical" evidence="2">
    <location>
        <begin position="454"/>
        <end position="477"/>
    </location>
</feature>
<dbReference type="PANTHER" id="PTHR13018:SF5">
    <property type="entry name" value="RE44586P"/>
    <property type="match status" value="1"/>
</dbReference>
<feature type="transmembrane region" description="Helical" evidence="2">
    <location>
        <begin position="759"/>
        <end position="775"/>
    </location>
</feature>
<feature type="compositionally biased region" description="Acidic residues" evidence="1">
    <location>
        <begin position="636"/>
        <end position="655"/>
    </location>
</feature>
<feature type="transmembrane region" description="Helical" evidence="2">
    <location>
        <begin position="677"/>
        <end position="705"/>
    </location>
</feature>
<dbReference type="InterPro" id="IPR003864">
    <property type="entry name" value="CSC1/OSCA1-like_7TM"/>
</dbReference>
<dbReference type="Pfam" id="PF14703">
    <property type="entry name" value="PHM7_cyt"/>
    <property type="match status" value="1"/>
</dbReference>
<proteinExistence type="predicted"/>
<keyword evidence="2" id="KW-0472">Membrane</keyword>
<gene>
    <name evidence="5" type="ORF">SCF082_LOCUS38500</name>
</gene>
<feature type="region of interest" description="Disordered" evidence="1">
    <location>
        <begin position="628"/>
        <end position="658"/>
    </location>
</feature>
<feature type="transmembrane region" description="Helical" evidence="2">
    <location>
        <begin position="68"/>
        <end position="89"/>
    </location>
</feature>
<feature type="transmembrane region" description="Helical" evidence="2">
    <location>
        <begin position="588"/>
        <end position="613"/>
    </location>
</feature>
<comment type="caution">
    <text evidence="5">The sequence shown here is derived from an EMBL/GenBank/DDBJ whole genome shotgun (WGS) entry which is preliminary data.</text>
</comment>
<evidence type="ECO:0000313" key="6">
    <source>
        <dbReference type="Proteomes" id="UP001642464"/>
    </source>
</evidence>
<evidence type="ECO:0000256" key="2">
    <source>
        <dbReference type="SAM" id="Phobius"/>
    </source>
</evidence>
<reference evidence="5 6" key="1">
    <citation type="submission" date="2024-02" db="EMBL/GenBank/DDBJ databases">
        <authorList>
            <person name="Chen Y."/>
            <person name="Shah S."/>
            <person name="Dougan E. K."/>
            <person name="Thang M."/>
            <person name="Chan C."/>
        </authorList>
    </citation>
    <scope>NUCLEOTIDE SEQUENCE [LARGE SCALE GENOMIC DNA]</scope>
</reference>
<evidence type="ECO:0000259" key="3">
    <source>
        <dbReference type="Pfam" id="PF02714"/>
    </source>
</evidence>
<evidence type="ECO:0000256" key="1">
    <source>
        <dbReference type="SAM" id="MobiDB-lite"/>
    </source>
</evidence>
<dbReference type="PANTHER" id="PTHR13018">
    <property type="entry name" value="PROBABLE MEMBRANE PROTEIN DUF221-RELATED"/>
    <property type="match status" value="1"/>
</dbReference>
<dbReference type="EMBL" id="CAXAMM010038777">
    <property type="protein sequence ID" value="CAK9080804.1"/>
    <property type="molecule type" value="Genomic_DNA"/>
</dbReference>
<feature type="domain" description="CSC1/OSCA1-like 7TM region" evidence="3">
    <location>
        <begin position="452"/>
        <end position="638"/>
    </location>
</feature>
<protein>
    <submittedName>
        <fullName evidence="5">CSC1-like protein At3g21620</fullName>
    </submittedName>
</protein>
<feature type="transmembrane region" description="Helical" evidence="2">
    <location>
        <begin position="725"/>
        <end position="747"/>
    </location>
</feature>
<keyword evidence="2" id="KW-1133">Transmembrane helix</keyword>
<feature type="transmembrane region" description="Helical" evidence="2">
    <location>
        <begin position="136"/>
        <end position="163"/>
    </location>
</feature>
<feature type="transmembrane region" description="Helical" evidence="2">
    <location>
        <begin position="502"/>
        <end position="530"/>
    </location>
</feature>
<keyword evidence="2" id="KW-0812">Transmembrane</keyword>
<organism evidence="5 6">
    <name type="scientific">Durusdinium trenchii</name>
    <dbReference type="NCBI Taxonomy" id="1381693"/>
    <lineage>
        <taxon>Eukaryota</taxon>
        <taxon>Sar</taxon>
        <taxon>Alveolata</taxon>
        <taxon>Dinophyceae</taxon>
        <taxon>Suessiales</taxon>
        <taxon>Symbiodiniaceae</taxon>
        <taxon>Durusdinium</taxon>
    </lineage>
</organism>
<accession>A0ABP0PXY3</accession>
<feature type="domain" description="CSC1/OSCA1-like 7TM region" evidence="3">
    <location>
        <begin position="668"/>
        <end position="747"/>
    </location>
</feature>
<dbReference type="InterPro" id="IPR027815">
    <property type="entry name" value="CSC1/OSCA1-like_cyt"/>
</dbReference>
<feature type="transmembrane region" description="Helical" evidence="2">
    <location>
        <begin position="187"/>
        <end position="207"/>
    </location>
</feature>
<sequence length="846" mass="94439">MIDVTTLMPSLPGTLPTLPPVVLPTLPGLDTTTTVEPNTTANEKISVVTCSDLTINSASVKSNEVGGLAVAMAINFCALVGAVLAMWLISRSERGRRVLVPKKHGAGGIGMPHEWFRDVCRIQYDDMDEISIDGQVVIRLCLLGLKFSAFGTLIACVLCPIYASTHGPEKGVLAWTMTNLSPDDDEYVFWFVVVAAYLLVFNFFWLIRAEWRHFVSLRQSHFLRRAVGKNGTSSAQAQFSLLVERLPDKYQDNKNLLALFSEIFPRQVHSVAAQRDTLLFYHLRALKKTSEAIVVCKCCQGCIHRYLEKTVQFERKVAQKYRQAGKYVQDFAMDGQVLELRDDLVTQLGVKELLGKHSNATDGGSASSAWTRPELRRSHRLDAESECAPTSTAFVTLRKLSDRVIAEQIPLFDAGRDLGADGVEKIVVKPAPEADDVIWENVQLPFDQMQQRRFVGRAVCVMGIIFWSFPITAIQALSQKNVLDQMLPHGWVAWLSENYPTVFSFITIYLPVVALLSLLVLLPWALHQIAVFVEARKSYAEVTISVMHRNFWFQFFSLWLSVFTSSLARSIGQILEHPRCMATILGSAIPPVCVYFISFVITRIGVSLPLLLLRPDGLLSLFIPGSNKPKDKADKAEEENDSVESESDSASDQEMPDPGPENPVYCFFASEVTNINIVFVLALMYCVVAPVMMPACLLYFSLAFLVYKWLFVHVYTKQYDLLGESWYVCFWGLIVGVFFGTVSLSGLAASHKGSKSPHCLALWILSFLVLIFAWHCQRTFMPFCAALPYRAAVLADETSSAAVTEQFSSDYYHDPILSDMTENETRTILEHVESDEDDSDAGPCSP</sequence>
<dbReference type="InterPro" id="IPR045122">
    <property type="entry name" value="Csc1-like"/>
</dbReference>
<feature type="domain" description="CSC1/OSCA1-like cytosolic" evidence="4">
    <location>
        <begin position="238"/>
        <end position="441"/>
    </location>
</feature>